<dbReference type="PANTHER" id="PTHR35290">
    <property type="entry name" value="PROTEIN CASPARIAN STRIP INTEGRITY FACTOR 1-RELATED"/>
    <property type="match status" value="1"/>
</dbReference>
<organism evidence="2 3">
    <name type="scientific">Cucurbita maxima</name>
    <name type="common">Pumpkin</name>
    <name type="synonym">Winter squash</name>
    <dbReference type="NCBI Taxonomy" id="3661"/>
    <lineage>
        <taxon>Eukaryota</taxon>
        <taxon>Viridiplantae</taxon>
        <taxon>Streptophyta</taxon>
        <taxon>Embryophyta</taxon>
        <taxon>Tracheophyta</taxon>
        <taxon>Spermatophyta</taxon>
        <taxon>Magnoliopsida</taxon>
        <taxon>eudicotyledons</taxon>
        <taxon>Gunneridae</taxon>
        <taxon>Pentapetalae</taxon>
        <taxon>rosids</taxon>
        <taxon>fabids</taxon>
        <taxon>Cucurbitales</taxon>
        <taxon>Cucurbitaceae</taxon>
        <taxon>Cucurbiteae</taxon>
        <taxon>Cucurbita</taxon>
    </lineage>
</organism>
<keyword evidence="1" id="KW-1133">Transmembrane helix</keyword>
<dbReference type="Proteomes" id="UP000504608">
    <property type="component" value="Unplaced"/>
</dbReference>
<reference evidence="3" key="1">
    <citation type="submission" date="2025-08" db="UniProtKB">
        <authorList>
            <consortium name="RefSeq"/>
        </authorList>
    </citation>
    <scope>IDENTIFICATION</scope>
    <source>
        <tissue evidence="3">Young leaves</tissue>
    </source>
</reference>
<evidence type="ECO:0000313" key="2">
    <source>
        <dbReference type="Proteomes" id="UP000504608"/>
    </source>
</evidence>
<gene>
    <name evidence="3" type="primary">LOC111484327</name>
</gene>
<proteinExistence type="predicted"/>
<evidence type="ECO:0000256" key="1">
    <source>
        <dbReference type="SAM" id="Phobius"/>
    </source>
</evidence>
<sequence length="120" mass="14170">MLFGKTRRRRRKTYFEKHSQIIIKVVSIILGIMFFKYKLGFVFFFLLLSTSFFSTICIAGRPSKLVHEVVNGVVHEGRKRTTRDEMEDVHERLLRVNTKDYGRYDPSPSFVKPPFKLIPN</sequence>
<dbReference type="AlphaFoldDB" id="A0A6J1JEM0"/>
<accession>A0A6J1JEM0</accession>
<evidence type="ECO:0000313" key="3">
    <source>
        <dbReference type="RefSeq" id="XP_022986650.1"/>
    </source>
</evidence>
<dbReference type="OrthoDB" id="1936508at2759"/>
<protein>
    <submittedName>
        <fullName evidence="3">Protein CASPARIAN STRIP INTEGRITY FACTOR 1-like</fullName>
    </submittedName>
</protein>
<dbReference type="KEGG" id="cmax:111484327"/>
<keyword evidence="1" id="KW-0472">Membrane</keyword>
<dbReference type="InterPro" id="IPR038974">
    <property type="entry name" value="CIF1/2"/>
</dbReference>
<dbReference type="RefSeq" id="XP_022986650.1">
    <property type="nucleotide sequence ID" value="XM_023130882.1"/>
</dbReference>
<dbReference type="PANTHER" id="PTHR35290:SF2">
    <property type="entry name" value="PROTEIN CASPARIAN STRIP INTEGRITY FACTOR 1"/>
    <property type="match status" value="1"/>
</dbReference>
<keyword evidence="2" id="KW-1185">Reference proteome</keyword>
<dbReference type="GeneID" id="111484327"/>
<keyword evidence="1" id="KW-0812">Transmembrane</keyword>
<feature type="transmembrane region" description="Helical" evidence="1">
    <location>
        <begin position="21"/>
        <end position="37"/>
    </location>
</feature>
<name>A0A6J1JEM0_CUCMA</name>